<accession>A0AAE4CSS7</accession>
<dbReference type="AlphaFoldDB" id="A0AAE4CSS7"/>
<keyword evidence="2" id="KW-1185">Reference proteome</keyword>
<evidence type="ECO:0000313" key="2">
    <source>
        <dbReference type="Proteomes" id="UP001183629"/>
    </source>
</evidence>
<dbReference type="Proteomes" id="UP001183629">
    <property type="component" value="Unassembled WGS sequence"/>
</dbReference>
<gene>
    <name evidence="1" type="ORF">J2S44_004756</name>
</gene>
<proteinExistence type="predicted"/>
<evidence type="ECO:0000313" key="1">
    <source>
        <dbReference type="EMBL" id="MDR7324506.1"/>
    </source>
</evidence>
<organism evidence="1 2">
    <name type="scientific">Catenuloplanes niger</name>
    <dbReference type="NCBI Taxonomy" id="587534"/>
    <lineage>
        <taxon>Bacteria</taxon>
        <taxon>Bacillati</taxon>
        <taxon>Actinomycetota</taxon>
        <taxon>Actinomycetes</taxon>
        <taxon>Micromonosporales</taxon>
        <taxon>Micromonosporaceae</taxon>
        <taxon>Catenuloplanes</taxon>
    </lineage>
</organism>
<name>A0AAE4CSS7_9ACTN</name>
<dbReference type="EMBL" id="JAVDYC010000001">
    <property type="protein sequence ID" value="MDR7324506.1"/>
    <property type="molecule type" value="Genomic_DNA"/>
</dbReference>
<protein>
    <submittedName>
        <fullName evidence="1">Uncharacterized protein</fullName>
    </submittedName>
</protein>
<dbReference type="RefSeq" id="WP_310417995.1">
    <property type="nucleotide sequence ID" value="NZ_JAVDYC010000001.1"/>
</dbReference>
<reference evidence="1 2" key="1">
    <citation type="submission" date="2023-07" db="EMBL/GenBank/DDBJ databases">
        <title>Sequencing the genomes of 1000 actinobacteria strains.</title>
        <authorList>
            <person name="Klenk H.-P."/>
        </authorList>
    </citation>
    <scope>NUCLEOTIDE SEQUENCE [LARGE SCALE GENOMIC DNA]</scope>
    <source>
        <strain evidence="1 2">DSM 44711</strain>
    </source>
</reference>
<comment type="caution">
    <text evidence="1">The sequence shown here is derived from an EMBL/GenBank/DDBJ whole genome shotgun (WGS) entry which is preliminary data.</text>
</comment>
<sequence length="63" mass="7102">MATPAEPEPAAGDFDLFAAAGITVTEEGKRRARERRLAVEREWTREKRDALRRRLGLPPRGAE</sequence>